<dbReference type="GO" id="GO:0005737">
    <property type="term" value="C:cytoplasm"/>
    <property type="evidence" value="ECO:0007669"/>
    <property type="project" value="TreeGrafter"/>
</dbReference>
<dbReference type="Pfam" id="PF01370">
    <property type="entry name" value="Epimerase"/>
    <property type="match status" value="1"/>
</dbReference>
<dbReference type="eggNOG" id="COG0451">
    <property type="taxonomic scope" value="Bacteria"/>
</dbReference>
<protein>
    <recommendedName>
        <fullName evidence="5">NAD-dependent epimerase/dehydratase domain-containing protein</fullName>
    </recommendedName>
</protein>
<evidence type="ECO:0000256" key="4">
    <source>
        <dbReference type="ARBA" id="ARBA00023239"/>
    </source>
</evidence>
<comment type="cofactor">
    <cofactor evidence="1">
        <name>NAD(+)</name>
        <dbReference type="ChEBI" id="CHEBI:57540"/>
    </cofactor>
</comment>
<dbReference type="Gene3D" id="3.40.50.720">
    <property type="entry name" value="NAD(P)-binding Rossmann-like Domain"/>
    <property type="match status" value="1"/>
</dbReference>
<dbReference type="PANTHER" id="PTHR43078:SF6">
    <property type="entry name" value="UDP-GLUCURONIC ACID DECARBOXYLASE 1"/>
    <property type="match status" value="1"/>
</dbReference>
<dbReference type="AlphaFoldDB" id="H1PZF2"/>
<evidence type="ECO:0000313" key="6">
    <source>
        <dbReference type="EMBL" id="EHO74997.1"/>
    </source>
</evidence>
<dbReference type="PATRIC" id="fig|883158.3.peg.43"/>
<dbReference type="GO" id="GO:0048040">
    <property type="term" value="F:UDP-glucuronate decarboxylase activity"/>
    <property type="evidence" value="ECO:0007669"/>
    <property type="project" value="TreeGrafter"/>
</dbReference>
<dbReference type="InterPro" id="IPR044516">
    <property type="entry name" value="UXS-like"/>
</dbReference>
<evidence type="ECO:0000259" key="5">
    <source>
        <dbReference type="Pfam" id="PF01370"/>
    </source>
</evidence>
<dbReference type="RefSeq" id="WP_006950880.1">
    <property type="nucleotide sequence ID" value="NZ_JH594521.1"/>
</dbReference>
<dbReference type="InterPro" id="IPR036291">
    <property type="entry name" value="NAD(P)-bd_dom_sf"/>
</dbReference>
<accession>H1PZF2</accession>
<dbReference type="EMBL" id="AGWK01000001">
    <property type="protein sequence ID" value="EHO74997.1"/>
    <property type="molecule type" value="Genomic_DNA"/>
</dbReference>
<gene>
    <name evidence="6" type="ORF">HMPREF9140_00040</name>
</gene>
<proteinExistence type="predicted"/>
<dbReference type="STRING" id="883158.HMPREF9140_00040"/>
<keyword evidence="7" id="KW-1185">Reference proteome</keyword>
<dbReference type="InterPro" id="IPR001509">
    <property type="entry name" value="Epimerase_deHydtase"/>
</dbReference>
<sequence length="343" mass="38488">MNKILNEDIRLFAERFSLAERLRGCTVAVTGATGLLGSCMVRCLLALNIEHNLGLRVLAVVRSLQKAQQMFGDENDNLIFHMYDFSADAPFSPTETIDYLIHFASPTASKYFVEHPVETMNTVYNSSREVLEYARQCNLQSILLASTLEVYGTITDDTHPLKENTMGDLNPMETRSSYPMAKRAAEALFHNYAVQYGISAKVARLAQTFGAGVDSTDNRVFAQFARSIIAGNDIILHTEGNLARCYCYTTDAVSAMLFILLRGESGEAYNIANPETYISIRSMAELLVRTFNPKLNVRIELKEGQGYSPTTKLRLDTTRIESLGWRPNHNLHSMFERLIESLL</sequence>
<name>H1PZF2_9BACT</name>
<evidence type="ECO:0000256" key="2">
    <source>
        <dbReference type="ARBA" id="ARBA00022793"/>
    </source>
</evidence>
<dbReference type="GO" id="GO:0070403">
    <property type="term" value="F:NAD+ binding"/>
    <property type="evidence" value="ECO:0007669"/>
    <property type="project" value="InterPro"/>
</dbReference>
<evidence type="ECO:0000313" key="7">
    <source>
        <dbReference type="Proteomes" id="UP000016023"/>
    </source>
</evidence>
<evidence type="ECO:0000256" key="1">
    <source>
        <dbReference type="ARBA" id="ARBA00001911"/>
    </source>
</evidence>
<dbReference type="SUPFAM" id="SSF51735">
    <property type="entry name" value="NAD(P)-binding Rossmann-fold domains"/>
    <property type="match status" value="1"/>
</dbReference>
<dbReference type="Proteomes" id="UP000016023">
    <property type="component" value="Unassembled WGS sequence"/>
</dbReference>
<comment type="caution">
    <text evidence="6">The sequence shown here is derived from an EMBL/GenBank/DDBJ whole genome shotgun (WGS) entry which is preliminary data.</text>
</comment>
<keyword evidence="3" id="KW-0520">NAD</keyword>
<organism evidence="6 7">
    <name type="scientific">Prevotella micans F0438</name>
    <dbReference type="NCBI Taxonomy" id="883158"/>
    <lineage>
        <taxon>Bacteria</taxon>
        <taxon>Pseudomonadati</taxon>
        <taxon>Bacteroidota</taxon>
        <taxon>Bacteroidia</taxon>
        <taxon>Bacteroidales</taxon>
        <taxon>Prevotellaceae</taxon>
        <taxon>Prevotella</taxon>
    </lineage>
</organism>
<evidence type="ECO:0000256" key="3">
    <source>
        <dbReference type="ARBA" id="ARBA00023027"/>
    </source>
</evidence>
<keyword evidence="4" id="KW-0456">Lyase</keyword>
<dbReference type="HOGENOM" id="CLU_007383_4_0_10"/>
<dbReference type="GO" id="GO:0042732">
    <property type="term" value="P:D-xylose metabolic process"/>
    <property type="evidence" value="ECO:0007669"/>
    <property type="project" value="InterPro"/>
</dbReference>
<reference evidence="6 7" key="1">
    <citation type="submission" date="2011-12" db="EMBL/GenBank/DDBJ databases">
        <title>The Genome Sequence of Prevotella micans F0438.</title>
        <authorList>
            <consortium name="The Broad Institute Genome Sequencing Platform"/>
            <person name="Earl A."/>
            <person name="Ward D."/>
            <person name="Feldgarden M."/>
            <person name="Gevers D."/>
            <person name="Izard J."/>
            <person name="Baranova O.V."/>
            <person name="Blanton J.M."/>
            <person name="Wade W.G."/>
            <person name="Dewhirst F.E."/>
            <person name="Young S.K."/>
            <person name="Zeng Q."/>
            <person name="Gargeya S."/>
            <person name="Fitzgerald M."/>
            <person name="Haas B."/>
            <person name="Abouelleil A."/>
            <person name="Alvarado L."/>
            <person name="Arachchi H.M."/>
            <person name="Berlin A."/>
            <person name="Chapman S.B."/>
            <person name="Gearin G."/>
            <person name="Goldberg J."/>
            <person name="Griggs A."/>
            <person name="Gujja S."/>
            <person name="Hansen M."/>
            <person name="Heiman D."/>
            <person name="Howarth C."/>
            <person name="Larimer J."/>
            <person name="Lui A."/>
            <person name="MacDonald P.J.P."/>
            <person name="McCowen C."/>
            <person name="Montmayeur A."/>
            <person name="Murphy C."/>
            <person name="Neiman D."/>
            <person name="Pearson M."/>
            <person name="Priest M."/>
            <person name="Roberts A."/>
            <person name="Saif S."/>
            <person name="Shea T."/>
            <person name="Sisk P."/>
            <person name="Stolte C."/>
            <person name="Sykes S."/>
            <person name="Wortman J."/>
            <person name="Nusbaum C."/>
            <person name="Birren B."/>
        </authorList>
    </citation>
    <scope>NUCLEOTIDE SEQUENCE [LARGE SCALE GENOMIC DNA]</scope>
    <source>
        <strain evidence="6 7">F0438</strain>
    </source>
</reference>
<keyword evidence="2" id="KW-0210">Decarboxylase</keyword>
<feature type="domain" description="NAD-dependent epimerase/dehydratase" evidence="5">
    <location>
        <begin position="27"/>
        <end position="272"/>
    </location>
</feature>
<dbReference type="PANTHER" id="PTHR43078">
    <property type="entry name" value="UDP-GLUCURONIC ACID DECARBOXYLASE-RELATED"/>
    <property type="match status" value="1"/>
</dbReference>